<reference evidence="2" key="1">
    <citation type="journal article" date="2014" name="Nat. Genet.">
        <title>Genome of the human hookworm Necator americanus.</title>
        <authorList>
            <person name="Tang Y.T."/>
            <person name="Gao X."/>
            <person name="Rosa B.A."/>
            <person name="Abubucker S."/>
            <person name="Hallsworth-Pepin K."/>
            <person name="Martin J."/>
            <person name="Tyagi R."/>
            <person name="Heizer E."/>
            <person name="Zhang X."/>
            <person name="Bhonagiri-Palsikar V."/>
            <person name="Minx P."/>
            <person name="Warren W.C."/>
            <person name="Wang Q."/>
            <person name="Zhan B."/>
            <person name="Hotez P.J."/>
            <person name="Sternberg P.W."/>
            <person name="Dougall A."/>
            <person name="Gaze S.T."/>
            <person name="Mulvenna J."/>
            <person name="Sotillo J."/>
            <person name="Ranganathan S."/>
            <person name="Rabelo E.M."/>
            <person name="Wilson R.K."/>
            <person name="Felgner P.L."/>
            <person name="Bethony J."/>
            <person name="Hawdon J.M."/>
            <person name="Gasser R.B."/>
            <person name="Loukas A."/>
            <person name="Mitreva M."/>
        </authorList>
    </citation>
    <scope>NUCLEOTIDE SEQUENCE [LARGE SCALE GENOMIC DNA]</scope>
</reference>
<evidence type="ECO:0000313" key="1">
    <source>
        <dbReference type="EMBL" id="ETN78178.1"/>
    </source>
</evidence>
<name>W2T8G7_NECAM</name>
<protein>
    <recommendedName>
        <fullName evidence="3">Minor capsid protein</fullName>
    </recommendedName>
</protein>
<dbReference type="AlphaFoldDB" id="W2T8G7"/>
<dbReference type="EMBL" id="KI660025">
    <property type="protein sequence ID" value="ETN78178.1"/>
    <property type="molecule type" value="Genomic_DNA"/>
</dbReference>
<dbReference type="Proteomes" id="UP000053676">
    <property type="component" value="Unassembled WGS sequence"/>
</dbReference>
<evidence type="ECO:0008006" key="3">
    <source>
        <dbReference type="Google" id="ProtNLM"/>
    </source>
</evidence>
<dbReference type="KEGG" id="nai:NECAME_18237"/>
<evidence type="ECO:0000313" key="2">
    <source>
        <dbReference type="Proteomes" id="UP000053676"/>
    </source>
</evidence>
<sequence length="112" mass="11669">MDPSTGAALAGSAISSLAGGYFSGKSMDAANKANRKMMREQMAWQERMSNTAHQREQADLKAAGLNPILGLGGGGASTGSAQMIEQKPVNEMAGLENAVSSAIETRRLKKEA</sequence>
<accession>W2T8G7</accession>
<gene>
    <name evidence="1" type="ORF">NECAME_18237</name>
</gene>
<organism evidence="1 2">
    <name type="scientific">Necator americanus</name>
    <name type="common">Human hookworm</name>
    <dbReference type="NCBI Taxonomy" id="51031"/>
    <lineage>
        <taxon>Eukaryota</taxon>
        <taxon>Metazoa</taxon>
        <taxon>Ecdysozoa</taxon>
        <taxon>Nematoda</taxon>
        <taxon>Chromadorea</taxon>
        <taxon>Rhabditida</taxon>
        <taxon>Rhabditina</taxon>
        <taxon>Rhabditomorpha</taxon>
        <taxon>Strongyloidea</taxon>
        <taxon>Ancylostomatidae</taxon>
        <taxon>Bunostominae</taxon>
        <taxon>Necator</taxon>
    </lineage>
</organism>
<proteinExistence type="predicted"/>
<keyword evidence="2" id="KW-1185">Reference proteome</keyword>